<dbReference type="InterPro" id="IPR058624">
    <property type="entry name" value="MdtA-like_HH"/>
</dbReference>
<dbReference type="Pfam" id="PF25917">
    <property type="entry name" value="BSH_RND"/>
    <property type="match status" value="1"/>
</dbReference>
<dbReference type="Gene3D" id="2.40.50.100">
    <property type="match status" value="1"/>
</dbReference>
<name>A0A1U9KLJ9_9PROT</name>
<feature type="domain" description="Multidrug resistance protein MdtA-like barrel-sandwich hybrid" evidence="4">
    <location>
        <begin position="55"/>
        <end position="250"/>
    </location>
</feature>
<gene>
    <name evidence="5" type="ORF">A0U93_00200</name>
</gene>
<keyword evidence="2" id="KW-0472">Membrane</keyword>
<keyword evidence="6" id="KW-1185">Reference proteome</keyword>
<dbReference type="Proteomes" id="UP000188604">
    <property type="component" value="Chromosome"/>
</dbReference>
<proteinExistence type="predicted"/>
<dbReference type="Gene3D" id="2.40.30.170">
    <property type="match status" value="1"/>
</dbReference>
<evidence type="ECO:0000259" key="4">
    <source>
        <dbReference type="Pfam" id="PF25917"/>
    </source>
</evidence>
<dbReference type="OrthoDB" id="9811754at2"/>
<keyword evidence="2" id="KW-1133">Transmembrane helix</keyword>
<evidence type="ECO:0000256" key="1">
    <source>
        <dbReference type="SAM" id="Coils"/>
    </source>
</evidence>
<reference evidence="5 6" key="1">
    <citation type="submission" date="2016-03" db="EMBL/GenBank/DDBJ databases">
        <title>Acetic acid bacteria sequencing.</title>
        <authorList>
            <person name="Brandt J."/>
            <person name="Jakob F."/>
            <person name="Vogel R.F."/>
        </authorList>
    </citation>
    <scope>NUCLEOTIDE SEQUENCE [LARGE SCALE GENOMIC DNA]</scope>
    <source>
        <strain evidence="5 6">NBRC 101099</strain>
    </source>
</reference>
<dbReference type="GO" id="GO:0055085">
    <property type="term" value="P:transmembrane transport"/>
    <property type="evidence" value="ECO:0007669"/>
    <property type="project" value="InterPro"/>
</dbReference>
<dbReference type="Gene3D" id="1.10.287.470">
    <property type="entry name" value="Helix hairpin bin"/>
    <property type="match status" value="1"/>
</dbReference>
<dbReference type="InterPro" id="IPR050739">
    <property type="entry name" value="MFP"/>
</dbReference>
<dbReference type="KEGG" id="nch:A0U93_00200"/>
<dbReference type="InterPro" id="IPR058625">
    <property type="entry name" value="MdtA-like_BSH"/>
</dbReference>
<organism evidence="5 6">
    <name type="scientific">Neoasaia chiangmaiensis</name>
    <dbReference type="NCBI Taxonomy" id="320497"/>
    <lineage>
        <taxon>Bacteria</taxon>
        <taxon>Pseudomonadati</taxon>
        <taxon>Pseudomonadota</taxon>
        <taxon>Alphaproteobacteria</taxon>
        <taxon>Acetobacterales</taxon>
        <taxon>Acetobacteraceae</taxon>
        <taxon>Neoasaia</taxon>
    </lineage>
</organism>
<dbReference type="SUPFAM" id="SSF111369">
    <property type="entry name" value="HlyD-like secretion proteins"/>
    <property type="match status" value="2"/>
</dbReference>
<evidence type="ECO:0000313" key="5">
    <source>
        <dbReference type="EMBL" id="AQS86629.1"/>
    </source>
</evidence>
<dbReference type="PANTHER" id="PTHR30386">
    <property type="entry name" value="MEMBRANE FUSION SUBUNIT OF EMRAB-TOLC MULTIDRUG EFFLUX PUMP"/>
    <property type="match status" value="1"/>
</dbReference>
<keyword evidence="2" id="KW-0812">Transmembrane</keyword>
<feature type="domain" description="Multidrug resistance protein MdtA-like alpha-helical hairpin" evidence="3">
    <location>
        <begin position="123"/>
        <end position="189"/>
    </location>
</feature>
<dbReference type="AlphaFoldDB" id="A0A1U9KLJ9"/>
<feature type="coiled-coil region" evidence="1">
    <location>
        <begin position="122"/>
        <end position="194"/>
    </location>
</feature>
<dbReference type="PANTHER" id="PTHR30386:SF24">
    <property type="entry name" value="MULTIDRUG RESISTANCE EFFLUX PUMP"/>
    <property type="match status" value="1"/>
</dbReference>
<accession>A0A1U9KLJ9</accession>
<dbReference type="EMBL" id="CP014691">
    <property type="protein sequence ID" value="AQS86629.1"/>
    <property type="molecule type" value="Genomic_DNA"/>
</dbReference>
<keyword evidence="1" id="KW-0175">Coiled coil</keyword>
<evidence type="ECO:0000313" key="6">
    <source>
        <dbReference type="Proteomes" id="UP000188604"/>
    </source>
</evidence>
<feature type="transmembrane region" description="Helical" evidence="2">
    <location>
        <begin position="16"/>
        <end position="38"/>
    </location>
</feature>
<dbReference type="STRING" id="320497.A0U93_00200"/>
<evidence type="ECO:0000256" key="2">
    <source>
        <dbReference type="SAM" id="Phobius"/>
    </source>
</evidence>
<sequence length="367" mass="39501">MSNEDHGQESQKVPRWPFVVASVTVIGFVVIVLAIIYLPSRHVWTDDAYVTAHYATVAPRISGQISAVMVDDNQPVHAGQVLATLDDRDYRTALASAQATLARDKAVALDAAAAVTRQPALIDEAQANAAQIEARLAFARQNARRYTNLAQTGAGTTQEHQQSDANLRQLTADLQGAHAEITAAEDQLTILRARHQSALETIHLDEARVHQAELDLSYTKIRALIDGMVGEKSVQVGNYVAPGAALMALVPLNQIWIMANYRELALRHMQPGQHVKIHVDAYDVTLDGIVDSVPPGSGAAFEPIAPENATGNFTKIVQRLPVKIVLAPNQPLARLLRLGMSVETTVDTGLADVAAHQNTAPGTVTAK</sequence>
<dbReference type="Pfam" id="PF25876">
    <property type="entry name" value="HH_MFP_RND"/>
    <property type="match status" value="1"/>
</dbReference>
<evidence type="ECO:0000259" key="3">
    <source>
        <dbReference type="Pfam" id="PF25876"/>
    </source>
</evidence>
<protein>
    <submittedName>
        <fullName evidence="5">Secretion protein HylD</fullName>
    </submittedName>
</protein>